<protein>
    <submittedName>
        <fullName evidence="1">SDR family oxidoreductase</fullName>
    </submittedName>
</protein>
<dbReference type="InterPro" id="IPR036291">
    <property type="entry name" value="NAD(P)-bd_dom_sf"/>
</dbReference>
<dbReference type="Proteomes" id="UP001203423">
    <property type="component" value="Unassembled WGS sequence"/>
</dbReference>
<comment type="caution">
    <text evidence="1">The sequence shown here is derived from an EMBL/GenBank/DDBJ whole genome shotgun (WGS) entry which is preliminary data.</text>
</comment>
<evidence type="ECO:0000313" key="2">
    <source>
        <dbReference type="Proteomes" id="UP001203423"/>
    </source>
</evidence>
<name>A0ABT0LJ30_9GAMM</name>
<evidence type="ECO:0000313" key="1">
    <source>
        <dbReference type="EMBL" id="MCL1127714.1"/>
    </source>
</evidence>
<accession>A0ABT0LJ30</accession>
<dbReference type="SUPFAM" id="SSF51735">
    <property type="entry name" value="NAD(P)-binding Rossmann-fold domains"/>
    <property type="match status" value="1"/>
</dbReference>
<dbReference type="InterPro" id="IPR002347">
    <property type="entry name" value="SDR_fam"/>
</dbReference>
<gene>
    <name evidence="1" type="ORF">L2764_25375</name>
</gene>
<organism evidence="1 2">
    <name type="scientific">Shewanella surugensis</name>
    <dbReference type="NCBI Taxonomy" id="212020"/>
    <lineage>
        <taxon>Bacteria</taxon>
        <taxon>Pseudomonadati</taxon>
        <taxon>Pseudomonadota</taxon>
        <taxon>Gammaproteobacteria</taxon>
        <taxon>Alteromonadales</taxon>
        <taxon>Shewanellaceae</taxon>
        <taxon>Shewanella</taxon>
    </lineage>
</organism>
<dbReference type="Gene3D" id="3.40.50.720">
    <property type="entry name" value="NAD(P)-binding Rossmann-like Domain"/>
    <property type="match status" value="1"/>
</dbReference>
<dbReference type="EMBL" id="JAKIKS010000198">
    <property type="protein sequence ID" value="MCL1127714.1"/>
    <property type="molecule type" value="Genomic_DNA"/>
</dbReference>
<sequence>MGFHIEDHIPLERRMTRPEEIAAMVLMLASSQSSHTTGQIMYIDGGYVHLDRVLGR</sequence>
<proteinExistence type="predicted"/>
<dbReference type="Pfam" id="PF13561">
    <property type="entry name" value="adh_short_C2"/>
    <property type="match status" value="1"/>
</dbReference>
<reference evidence="1 2" key="1">
    <citation type="submission" date="2022-01" db="EMBL/GenBank/DDBJ databases">
        <title>Whole genome-based taxonomy of the Shewanellaceae.</title>
        <authorList>
            <person name="Martin-Rodriguez A.J."/>
        </authorList>
    </citation>
    <scope>NUCLEOTIDE SEQUENCE [LARGE SCALE GENOMIC DNA]</scope>
    <source>
        <strain evidence="1 2">DSM 17177</strain>
    </source>
</reference>
<keyword evidence="2" id="KW-1185">Reference proteome</keyword>